<protein>
    <submittedName>
        <fullName evidence="1">Jg15372 protein</fullName>
    </submittedName>
</protein>
<proteinExistence type="predicted"/>
<gene>
    <name evidence="1" type="primary">jg15372</name>
    <name evidence="1" type="ORF">PAEG_LOCUS22695</name>
</gene>
<dbReference type="OrthoDB" id="7685922at2759"/>
<dbReference type="Proteomes" id="UP000838756">
    <property type="component" value="Unassembled WGS sequence"/>
</dbReference>
<organism evidence="1 2">
    <name type="scientific">Pararge aegeria aegeria</name>
    <dbReference type="NCBI Taxonomy" id="348720"/>
    <lineage>
        <taxon>Eukaryota</taxon>
        <taxon>Metazoa</taxon>
        <taxon>Ecdysozoa</taxon>
        <taxon>Arthropoda</taxon>
        <taxon>Hexapoda</taxon>
        <taxon>Insecta</taxon>
        <taxon>Pterygota</taxon>
        <taxon>Neoptera</taxon>
        <taxon>Endopterygota</taxon>
        <taxon>Lepidoptera</taxon>
        <taxon>Glossata</taxon>
        <taxon>Ditrysia</taxon>
        <taxon>Papilionoidea</taxon>
        <taxon>Nymphalidae</taxon>
        <taxon>Satyrinae</taxon>
        <taxon>Satyrini</taxon>
        <taxon>Parargina</taxon>
        <taxon>Pararge</taxon>
    </lineage>
</organism>
<evidence type="ECO:0000313" key="2">
    <source>
        <dbReference type="Proteomes" id="UP000838756"/>
    </source>
</evidence>
<dbReference type="AlphaFoldDB" id="A0A8S4SAH6"/>
<evidence type="ECO:0000313" key="1">
    <source>
        <dbReference type="EMBL" id="CAH2254757.1"/>
    </source>
</evidence>
<reference evidence="1" key="1">
    <citation type="submission" date="2022-03" db="EMBL/GenBank/DDBJ databases">
        <authorList>
            <person name="Lindestad O."/>
        </authorList>
    </citation>
    <scope>NUCLEOTIDE SEQUENCE</scope>
</reference>
<dbReference type="EMBL" id="CAKXAJ010026087">
    <property type="protein sequence ID" value="CAH2254757.1"/>
    <property type="molecule type" value="Genomic_DNA"/>
</dbReference>
<sequence length="220" mass="24934">MYKLFAQFFIVGTCVLICFTAAEFSMKGNVKKRNTVIRADNNLPSTCYNSTVIKNVDSLKRVVFASKFIFTGKISSVQIRKRGAEKSRRIIFKVYVRRVLKGDISALSDLLNVVTRKNNSSSRASLLVEGGLRNNVCSTVNRKPAILFSERLSSPLKLLIDPVPLSVDRVRRVKTLIQGKVSENLFYSLLDRVVQPLLELQRVLFCLMYLTYCGYSDKFS</sequence>
<keyword evidence="2" id="KW-1185">Reference proteome</keyword>
<accession>A0A8S4SAH6</accession>
<name>A0A8S4SAH6_9NEOP</name>
<comment type="caution">
    <text evidence="1">The sequence shown here is derived from an EMBL/GenBank/DDBJ whole genome shotgun (WGS) entry which is preliminary data.</text>
</comment>